<dbReference type="GO" id="GO:0006412">
    <property type="term" value="P:translation"/>
    <property type="evidence" value="ECO:0007669"/>
    <property type="project" value="UniProtKB-UniRule"/>
</dbReference>
<dbReference type="GO" id="GO:0003735">
    <property type="term" value="F:structural constituent of ribosome"/>
    <property type="evidence" value="ECO:0007669"/>
    <property type="project" value="InterPro"/>
</dbReference>
<keyword evidence="3 4" id="KW-0687">Ribonucleoprotein</keyword>
<comment type="similarity">
    <text evidence="1 4 5">Belongs to the bacterial ribosomal protein bL21 family.</text>
</comment>
<organism evidence="6 7">
    <name type="scientific">Candidatus Roizmanbacteria bacterium RIFCSPLOWO2_01_FULL_40_42</name>
    <dbReference type="NCBI Taxonomy" id="1802066"/>
    <lineage>
        <taxon>Bacteria</taxon>
        <taxon>Candidatus Roizmaniibacteriota</taxon>
    </lineage>
</organism>
<dbReference type="InterPro" id="IPR036164">
    <property type="entry name" value="bL21-like_sf"/>
</dbReference>
<comment type="caution">
    <text evidence="6">The sequence shown here is derived from an EMBL/GenBank/DDBJ whole genome shotgun (WGS) entry which is preliminary data.</text>
</comment>
<comment type="function">
    <text evidence="4 5">This protein binds to 23S rRNA in the presence of protein L20.</text>
</comment>
<dbReference type="GO" id="GO:1990904">
    <property type="term" value="C:ribonucleoprotein complex"/>
    <property type="evidence" value="ECO:0007669"/>
    <property type="project" value="UniProtKB-KW"/>
</dbReference>
<dbReference type="AlphaFoldDB" id="A0A1F7J6Q1"/>
<keyword evidence="4 5" id="KW-0694">RNA-binding</keyword>
<dbReference type="SUPFAM" id="SSF141091">
    <property type="entry name" value="L21p-like"/>
    <property type="match status" value="1"/>
</dbReference>
<evidence type="ECO:0000256" key="4">
    <source>
        <dbReference type="HAMAP-Rule" id="MF_01363"/>
    </source>
</evidence>
<evidence type="ECO:0000256" key="2">
    <source>
        <dbReference type="ARBA" id="ARBA00022980"/>
    </source>
</evidence>
<gene>
    <name evidence="4" type="primary">rplU</name>
    <name evidence="6" type="ORF">A3B50_04665</name>
</gene>
<dbReference type="NCBIfam" id="TIGR00061">
    <property type="entry name" value="L21"/>
    <property type="match status" value="1"/>
</dbReference>
<comment type="subunit">
    <text evidence="4">Part of the 50S ribosomal subunit. Contacts protein L20.</text>
</comment>
<dbReference type="InterPro" id="IPR001787">
    <property type="entry name" value="Ribosomal_bL21"/>
</dbReference>
<keyword evidence="4 5" id="KW-0699">rRNA-binding</keyword>
<dbReference type="GO" id="GO:0005840">
    <property type="term" value="C:ribosome"/>
    <property type="evidence" value="ECO:0007669"/>
    <property type="project" value="UniProtKB-KW"/>
</dbReference>
<dbReference type="EMBL" id="MGAQ01000002">
    <property type="protein sequence ID" value="OGK51259.1"/>
    <property type="molecule type" value="Genomic_DNA"/>
</dbReference>
<evidence type="ECO:0000256" key="5">
    <source>
        <dbReference type="RuleBase" id="RU000562"/>
    </source>
</evidence>
<dbReference type="GO" id="GO:0005737">
    <property type="term" value="C:cytoplasm"/>
    <property type="evidence" value="ECO:0007669"/>
    <property type="project" value="UniProtKB-ARBA"/>
</dbReference>
<evidence type="ECO:0000256" key="3">
    <source>
        <dbReference type="ARBA" id="ARBA00023274"/>
    </source>
</evidence>
<accession>A0A1F7J6Q1</accession>
<keyword evidence="2 4" id="KW-0689">Ribosomal protein</keyword>
<name>A0A1F7J6Q1_9BACT</name>
<dbReference type="PANTHER" id="PTHR21349:SF0">
    <property type="entry name" value="LARGE RIBOSOMAL SUBUNIT PROTEIN BL21M"/>
    <property type="match status" value="1"/>
</dbReference>
<dbReference type="PANTHER" id="PTHR21349">
    <property type="entry name" value="50S RIBOSOMAL PROTEIN L21"/>
    <property type="match status" value="1"/>
</dbReference>
<dbReference type="HAMAP" id="MF_01363">
    <property type="entry name" value="Ribosomal_bL21"/>
    <property type="match status" value="1"/>
</dbReference>
<evidence type="ECO:0000313" key="7">
    <source>
        <dbReference type="Proteomes" id="UP000178558"/>
    </source>
</evidence>
<dbReference type="InterPro" id="IPR028909">
    <property type="entry name" value="bL21-like"/>
</dbReference>
<sequence length="103" mass="11688">MSKLAVIKTGGKQYLVTEKDELIVDKLQSDKGKKVELETLALIDSQKNTVELGEPLLKVKVQAEIVDHIQGDKVRIARFKAKVRYRKVKGFRSQLSKIKIVKI</sequence>
<dbReference type="Pfam" id="PF00829">
    <property type="entry name" value="Ribosomal_L21p"/>
    <property type="match status" value="1"/>
</dbReference>
<proteinExistence type="inferred from homology"/>
<reference evidence="6 7" key="1">
    <citation type="journal article" date="2016" name="Nat. Commun.">
        <title>Thousands of microbial genomes shed light on interconnected biogeochemical processes in an aquifer system.</title>
        <authorList>
            <person name="Anantharaman K."/>
            <person name="Brown C.T."/>
            <person name="Hug L.A."/>
            <person name="Sharon I."/>
            <person name="Castelle C.J."/>
            <person name="Probst A.J."/>
            <person name="Thomas B.C."/>
            <person name="Singh A."/>
            <person name="Wilkins M.J."/>
            <person name="Karaoz U."/>
            <person name="Brodie E.L."/>
            <person name="Williams K.H."/>
            <person name="Hubbard S.S."/>
            <person name="Banfield J.F."/>
        </authorList>
    </citation>
    <scope>NUCLEOTIDE SEQUENCE [LARGE SCALE GENOMIC DNA]</scope>
</reference>
<evidence type="ECO:0000256" key="1">
    <source>
        <dbReference type="ARBA" id="ARBA00008563"/>
    </source>
</evidence>
<evidence type="ECO:0000313" key="6">
    <source>
        <dbReference type="EMBL" id="OGK51259.1"/>
    </source>
</evidence>
<protein>
    <recommendedName>
        <fullName evidence="4">Large ribosomal subunit protein bL21</fullName>
    </recommendedName>
</protein>
<dbReference type="GO" id="GO:0019843">
    <property type="term" value="F:rRNA binding"/>
    <property type="evidence" value="ECO:0007669"/>
    <property type="project" value="UniProtKB-UniRule"/>
</dbReference>
<dbReference type="Proteomes" id="UP000178558">
    <property type="component" value="Unassembled WGS sequence"/>
</dbReference>